<evidence type="ECO:0000313" key="2">
    <source>
        <dbReference type="EMBL" id="ACG26977.1"/>
    </source>
</evidence>
<sequence length="70" mass="7297">MASSGAAANLWVLLGLGITGVLLAARRLRRPARPDHGAFVARLELLPPPQPPPPQAPHPLTGLCFTIADA</sequence>
<protein>
    <submittedName>
        <fullName evidence="2">Uncharacterized protein</fullName>
    </submittedName>
</protein>
<organism evidence="2">
    <name type="scientific">Zea mays</name>
    <name type="common">Maize</name>
    <dbReference type="NCBI Taxonomy" id="4577"/>
    <lineage>
        <taxon>Eukaryota</taxon>
        <taxon>Viridiplantae</taxon>
        <taxon>Streptophyta</taxon>
        <taxon>Embryophyta</taxon>
        <taxon>Tracheophyta</taxon>
        <taxon>Spermatophyta</taxon>
        <taxon>Magnoliopsida</taxon>
        <taxon>Liliopsida</taxon>
        <taxon>Poales</taxon>
        <taxon>Poaceae</taxon>
        <taxon>PACMAD clade</taxon>
        <taxon>Panicoideae</taxon>
        <taxon>Andropogonodae</taxon>
        <taxon>Andropogoneae</taxon>
        <taxon>Tripsacinae</taxon>
        <taxon>Zea</taxon>
    </lineage>
</organism>
<dbReference type="EMBL" id="EU954859">
    <property type="protein sequence ID" value="ACG26977.1"/>
    <property type="molecule type" value="mRNA"/>
</dbReference>
<keyword evidence="1" id="KW-0472">Membrane</keyword>
<dbReference type="PANTHER" id="PTHR46310">
    <property type="entry name" value="AMIDASE 1"/>
    <property type="match status" value="1"/>
</dbReference>
<name>B6SQ44_MAIZE</name>
<evidence type="ECO:0000256" key="1">
    <source>
        <dbReference type="SAM" id="Phobius"/>
    </source>
</evidence>
<dbReference type="PANTHER" id="PTHR46310:SF5">
    <property type="entry name" value="OUTER ENVELOPE PROTEIN 64, CHLOROPLASTIC"/>
    <property type="match status" value="1"/>
</dbReference>
<reference evidence="2" key="1">
    <citation type="journal article" date="2009" name="Plant Mol. Biol.">
        <title>Insights into corn genes derived from large-scale cDNA sequencing.</title>
        <authorList>
            <person name="Alexandrov N.N."/>
            <person name="Brover V.V."/>
            <person name="Freidin S."/>
            <person name="Troukhan M.E."/>
            <person name="Tatarinova T.V."/>
            <person name="Zhang H."/>
            <person name="Swaller T.J."/>
            <person name="Lu Y.P."/>
            <person name="Bouck J."/>
            <person name="Flavell R.B."/>
            <person name="Feldmann K.A."/>
        </authorList>
    </citation>
    <scope>NUCLEOTIDE SEQUENCE</scope>
</reference>
<keyword evidence="1" id="KW-1133">Transmembrane helix</keyword>
<keyword evidence="1" id="KW-0812">Transmembrane</keyword>
<accession>B6SQ44</accession>
<feature type="transmembrane region" description="Helical" evidence="1">
    <location>
        <begin position="6"/>
        <end position="25"/>
    </location>
</feature>
<proteinExistence type="evidence at transcript level"/>
<dbReference type="AlphaFoldDB" id="B6SQ44"/>